<evidence type="ECO:0000313" key="2">
    <source>
        <dbReference type="EMBL" id="KGN37887.1"/>
    </source>
</evidence>
<protein>
    <recommendedName>
        <fullName evidence="1">Mycothiol-dependent maleylpyruvate isomerase metal-binding domain-containing protein</fullName>
    </recommendedName>
</protein>
<name>A0A0A0JPA8_9MICO</name>
<dbReference type="Pfam" id="PF11716">
    <property type="entry name" value="MDMPI_N"/>
    <property type="match status" value="1"/>
</dbReference>
<dbReference type="RefSeq" id="WP_035904298.1">
    <property type="nucleotide sequence ID" value="NZ_AVPK01000004.1"/>
</dbReference>
<dbReference type="AlphaFoldDB" id="A0A0A0JPA8"/>
<proteinExistence type="predicted"/>
<dbReference type="GO" id="GO:0046872">
    <property type="term" value="F:metal ion binding"/>
    <property type="evidence" value="ECO:0007669"/>
    <property type="project" value="InterPro"/>
</dbReference>
<dbReference type="EMBL" id="AVPK01000004">
    <property type="protein sequence ID" value="KGN37887.1"/>
    <property type="molecule type" value="Genomic_DNA"/>
</dbReference>
<reference evidence="2 3" key="1">
    <citation type="submission" date="2013-08" db="EMBL/GenBank/DDBJ databases">
        <title>The genome sequence of Knoellia subterranea.</title>
        <authorList>
            <person name="Zhu W."/>
            <person name="Wang G."/>
        </authorList>
    </citation>
    <scope>NUCLEOTIDE SEQUENCE [LARGE SCALE GENOMIC DNA]</scope>
    <source>
        <strain evidence="2 3">KCTC 19937</strain>
    </source>
</reference>
<dbReference type="NCBIfam" id="TIGR03086">
    <property type="entry name" value="TIGR03086 family metal-binding protein"/>
    <property type="match status" value="1"/>
</dbReference>
<dbReference type="OrthoDB" id="5185819at2"/>
<dbReference type="SUPFAM" id="SSF109854">
    <property type="entry name" value="DinB/YfiT-like putative metalloenzymes"/>
    <property type="match status" value="1"/>
</dbReference>
<dbReference type="InterPro" id="IPR024344">
    <property type="entry name" value="MDMPI_metal-binding"/>
</dbReference>
<keyword evidence="3" id="KW-1185">Reference proteome</keyword>
<dbReference type="InterPro" id="IPR034660">
    <property type="entry name" value="DinB/YfiT-like"/>
</dbReference>
<dbReference type="InterPro" id="IPR017517">
    <property type="entry name" value="Maleyloyr_isom"/>
</dbReference>
<dbReference type="NCBIfam" id="TIGR03083">
    <property type="entry name" value="maleylpyruvate isomerase family mycothiol-dependent enzyme"/>
    <property type="match status" value="1"/>
</dbReference>
<evidence type="ECO:0000313" key="3">
    <source>
        <dbReference type="Proteomes" id="UP000030011"/>
    </source>
</evidence>
<sequence length="191" mass="21134">MPFPTDPAGRHWAIAGVFTDKVLGVNDWDVPSPVPEWTARDVVRHLVEWFPGFLASGAGVHLPEGPSVDDDPAGAWTSQTTAIQALLDDPAKAEIILENRHIGAMPLPQAIDQFYTADVFMHTWDLARATGQRDRLDEEFATQMFAGMEQYDEVLRTSGQYGPRVPVPDDADITDRIIGFIGRDPAWRPPS</sequence>
<dbReference type="STRING" id="1385521.N803_12565"/>
<dbReference type="InterPro" id="IPR017520">
    <property type="entry name" value="CHP03086"/>
</dbReference>
<comment type="caution">
    <text evidence="2">The sequence shown here is derived from an EMBL/GenBank/DDBJ whole genome shotgun (WGS) entry which is preliminary data.</text>
</comment>
<dbReference type="eggNOG" id="COG1576">
    <property type="taxonomic scope" value="Bacteria"/>
</dbReference>
<dbReference type="Proteomes" id="UP000030011">
    <property type="component" value="Unassembled WGS sequence"/>
</dbReference>
<organism evidence="2 3">
    <name type="scientific">Knoellia subterranea KCTC 19937</name>
    <dbReference type="NCBI Taxonomy" id="1385521"/>
    <lineage>
        <taxon>Bacteria</taxon>
        <taxon>Bacillati</taxon>
        <taxon>Actinomycetota</taxon>
        <taxon>Actinomycetes</taxon>
        <taxon>Micrococcales</taxon>
        <taxon>Intrasporangiaceae</taxon>
        <taxon>Knoellia</taxon>
    </lineage>
</organism>
<accession>A0A0A0JPA8</accession>
<gene>
    <name evidence="2" type="ORF">N803_12565</name>
</gene>
<evidence type="ECO:0000259" key="1">
    <source>
        <dbReference type="Pfam" id="PF11716"/>
    </source>
</evidence>
<feature type="domain" description="Mycothiol-dependent maleylpyruvate isomerase metal-binding" evidence="1">
    <location>
        <begin position="25"/>
        <end position="86"/>
    </location>
</feature>